<evidence type="ECO:0000313" key="1">
    <source>
        <dbReference type="EMBL" id="MDP9801318.1"/>
    </source>
</evidence>
<accession>A0ABT9NCS2</accession>
<gene>
    <name evidence="1" type="ORF">J2S49_001394</name>
</gene>
<dbReference type="Proteomes" id="UP001235966">
    <property type="component" value="Unassembled WGS sequence"/>
</dbReference>
<protein>
    <submittedName>
        <fullName evidence="1">Uncharacterized protein</fullName>
    </submittedName>
</protein>
<organism evidence="1 2">
    <name type="scientific">Arcanobacterium wilhelmae</name>
    <dbReference type="NCBI Taxonomy" id="1803177"/>
    <lineage>
        <taxon>Bacteria</taxon>
        <taxon>Bacillati</taxon>
        <taxon>Actinomycetota</taxon>
        <taxon>Actinomycetes</taxon>
        <taxon>Actinomycetales</taxon>
        <taxon>Actinomycetaceae</taxon>
        <taxon>Arcanobacterium</taxon>
    </lineage>
</organism>
<keyword evidence="2" id="KW-1185">Reference proteome</keyword>
<proteinExistence type="predicted"/>
<sequence length="35" mass="3470">MRKIALFSTAIVTSMAVFLGGNEPGCCGHAGAVGC</sequence>
<name>A0ABT9NCS2_9ACTO</name>
<comment type="caution">
    <text evidence="1">The sequence shown here is derived from an EMBL/GenBank/DDBJ whole genome shotgun (WGS) entry which is preliminary data.</text>
</comment>
<reference evidence="1 2" key="1">
    <citation type="submission" date="2023-07" db="EMBL/GenBank/DDBJ databases">
        <title>Sequencing the genomes of 1000 actinobacteria strains.</title>
        <authorList>
            <person name="Klenk H.-P."/>
        </authorList>
    </citation>
    <scope>NUCLEOTIDE SEQUENCE [LARGE SCALE GENOMIC DNA]</scope>
    <source>
        <strain evidence="1 2">DSM 102162</strain>
    </source>
</reference>
<dbReference type="PROSITE" id="PS51257">
    <property type="entry name" value="PROKAR_LIPOPROTEIN"/>
    <property type="match status" value="1"/>
</dbReference>
<evidence type="ECO:0000313" key="2">
    <source>
        <dbReference type="Proteomes" id="UP001235966"/>
    </source>
</evidence>
<dbReference type="EMBL" id="JAUSQW010000001">
    <property type="protein sequence ID" value="MDP9801318.1"/>
    <property type="molecule type" value="Genomic_DNA"/>
</dbReference>